<dbReference type="GO" id="GO:0051321">
    <property type="term" value="P:meiotic cell cycle"/>
    <property type="evidence" value="ECO:0007669"/>
    <property type="project" value="TreeGrafter"/>
</dbReference>
<dbReference type="GO" id="GO:0031122">
    <property type="term" value="P:cytoplasmic microtubule organization"/>
    <property type="evidence" value="ECO:0007669"/>
    <property type="project" value="TreeGrafter"/>
</dbReference>
<evidence type="ECO:0000256" key="3">
    <source>
        <dbReference type="ARBA" id="ARBA00022490"/>
    </source>
</evidence>
<dbReference type="InterPro" id="IPR042241">
    <property type="entry name" value="GCP_C_sf"/>
</dbReference>
<keyword evidence="4" id="KW-0493">Microtubule</keyword>
<reference evidence="9 11" key="2">
    <citation type="journal article" date="2013" name="Nature">
        <title>Insights into bilaterian evolution from three spiralian genomes.</title>
        <authorList>
            <person name="Simakov O."/>
            <person name="Marletaz F."/>
            <person name="Cho S.J."/>
            <person name="Edsinger-Gonzales E."/>
            <person name="Havlak P."/>
            <person name="Hellsten U."/>
            <person name="Kuo D.H."/>
            <person name="Larsson T."/>
            <person name="Lv J."/>
            <person name="Arendt D."/>
            <person name="Savage R."/>
            <person name="Osoegawa K."/>
            <person name="de Jong P."/>
            <person name="Grimwood J."/>
            <person name="Chapman J.A."/>
            <person name="Shapiro H."/>
            <person name="Aerts A."/>
            <person name="Otillar R.P."/>
            <person name="Terry A.Y."/>
            <person name="Boore J.L."/>
            <person name="Grigoriev I.V."/>
            <person name="Lindberg D.R."/>
            <person name="Seaver E.C."/>
            <person name="Weisblat D.A."/>
            <person name="Putnam N.H."/>
            <person name="Rokhsar D.S."/>
        </authorList>
    </citation>
    <scope>NUCLEOTIDE SEQUENCE</scope>
    <source>
        <strain evidence="9 11">I ESC-2004</strain>
    </source>
</reference>
<reference evidence="10" key="3">
    <citation type="submission" date="2015-06" db="UniProtKB">
        <authorList>
            <consortium name="EnsemblMetazoa"/>
        </authorList>
    </citation>
    <scope>IDENTIFICATION</scope>
</reference>
<organism evidence="9">
    <name type="scientific">Capitella teleta</name>
    <name type="common">Polychaete worm</name>
    <dbReference type="NCBI Taxonomy" id="283909"/>
    <lineage>
        <taxon>Eukaryota</taxon>
        <taxon>Metazoa</taxon>
        <taxon>Spiralia</taxon>
        <taxon>Lophotrochozoa</taxon>
        <taxon>Annelida</taxon>
        <taxon>Polychaeta</taxon>
        <taxon>Sedentaria</taxon>
        <taxon>Scolecida</taxon>
        <taxon>Capitellidae</taxon>
        <taxon>Capitella</taxon>
    </lineage>
</organism>
<dbReference type="EMBL" id="AMQN01004939">
    <property type="status" value="NOT_ANNOTATED_CDS"/>
    <property type="molecule type" value="Genomic_DNA"/>
</dbReference>
<dbReference type="GO" id="GO:0005874">
    <property type="term" value="C:microtubule"/>
    <property type="evidence" value="ECO:0007669"/>
    <property type="project" value="UniProtKB-KW"/>
</dbReference>
<evidence type="ECO:0000259" key="7">
    <source>
        <dbReference type="Pfam" id="PF04130"/>
    </source>
</evidence>
<dbReference type="GO" id="GO:0051225">
    <property type="term" value="P:spindle assembly"/>
    <property type="evidence" value="ECO:0007669"/>
    <property type="project" value="TreeGrafter"/>
</dbReference>
<proteinExistence type="inferred from homology"/>
<dbReference type="GO" id="GO:0000278">
    <property type="term" value="P:mitotic cell cycle"/>
    <property type="evidence" value="ECO:0007669"/>
    <property type="project" value="TreeGrafter"/>
</dbReference>
<evidence type="ECO:0000259" key="8">
    <source>
        <dbReference type="Pfam" id="PF17681"/>
    </source>
</evidence>
<evidence type="ECO:0000256" key="2">
    <source>
        <dbReference type="ARBA" id="ARBA00010337"/>
    </source>
</evidence>
<feature type="compositionally biased region" description="Low complexity" evidence="6">
    <location>
        <begin position="150"/>
        <end position="161"/>
    </location>
</feature>
<dbReference type="EnsemblMetazoa" id="CapteT224608">
    <property type="protein sequence ID" value="CapteP224608"/>
    <property type="gene ID" value="CapteG224608"/>
</dbReference>
<evidence type="ECO:0000313" key="9">
    <source>
        <dbReference type="EMBL" id="ELU14115.1"/>
    </source>
</evidence>
<evidence type="ECO:0000313" key="11">
    <source>
        <dbReference type="Proteomes" id="UP000014760"/>
    </source>
</evidence>
<feature type="region of interest" description="Disordered" evidence="6">
    <location>
        <begin position="120"/>
        <end position="203"/>
    </location>
</feature>
<dbReference type="InterPro" id="IPR040457">
    <property type="entry name" value="GCP_C"/>
</dbReference>
<dbReference type="InterPro" id="IPR041470">
    <property type="entry name" value="GCP_N"/>
</dbReference>
<evidence type="ECO:0000256" key="1">
    <source>
        <dbReference type="ARBA" id="ARBA00004245"/>
    </source>
</evidence>
<evidence type="ECO:0000256" key="4">
    <source>
        <dbReference type="ARBA" id="ARBA00022701"/>
    </source>
</evidence>
<dbReference type="PANTHER" id="PTHR19302:SF14">
    <property type="entry name" value="GAMMA-TUBULIN COMPLEX COMPONENT 3"/>
    <property type="match status" value="1"/>
</dbReference>
<accession>R7VEL5</accession>
<comment type="similarity">
    <text evidence="2">Belongs to the TUBGCP family.</text>
</comment>
<keyword evidence="11" id="KW-1185">Reference proteome</keyword>
<dbReference type="PANTHER" id="PTHR19302">
    <property type="entry name" value="GAMMA TUBULIN COMPLEX PROTEIN"/>
    <property type="match status" value="1"/>
</dbReference>
<gene>
    <name evidence="9" type="ORF">CAPTEDRAFT_224608</name>
</gene>
<dbReference type="GO" id="GO:0000922">
    <property type="term" value="C:spindle pole"/>
    <property type="evidence" value="ECO:0007669"/>
    <property type="project" value="InterPro"/>
</dbReference>
<keyword evidence="5" id="KW-0206">Cytoskeleton</keyword>
<feature type="compositionally biased region" description="Polar residues" evidence="6">
    <location>
        <begin position="139"/>
        <end position="149"/>
    </location>
</feature>
<feature type="domain" description="Gamma tubulin complex component C-terminal" evidence="7">
    <location>
        <begin position="545"/>
        <end position="876"/>
    </location>
</feature>
<dbReference type="Pfam" id="PF17681">
    <property type="entry name" value="GCP_N_terminal"/>
    <property type="match status" value="1"/>
</dbReference>
<dbReference type="EMBL" id="KB294746">
    <property type="protein sequence ID" value="ELU14115.1"/>
    <property type="molecule type" value="Genomic_DNA"/>
</dbReference>
<protein>
    <submittedName>
        <fullName evidence="9 10">Uncharacterized protein</fullName>
    </submittedName>
</protein>
<dbReference type="InterPro" id="IPR007259">
    <property type="entry name" value="GCP"/>
</dbReference>
<keyword evidence="3" id="KW-0963">Cytoplasm</keyword>
<dbReference type="GO" id="GO:0007020">
    <property type="term" value="P:microtubule nucleation"/>
    <property type="evidence" value="ECO:0007669"/>
    <property type="project" value="InterPro"/>
</dbReference>
<evidence type="ECO:0000313" key="10">
    <source>
        <dbReference type="EnsemblMetazoa" id="CapteP224608"/>
    </source>
</evidence>
<evidence type="ECO:0000256" key="5">
    <source>
        <dbReference type="ARBA" id="ARBA00023212"/>
    </source>
</evidence>
<dbReference type="GO" id="GO:0000930">
    <property type="term" value="C:gamma-tubulin complex"/>
    <property type="evidence" value="ECO:0007669"/>
    <property type="project" value="TreeGrafter"/>
</dbReference>
<dbReference type="GO" id="GO:0043015">
    <property type="term" value="F:gamma-tubulin binding"/>
    <property type="evidence" value="ECO:0007669"/>
    <property type="project" value="InterPro"/>
</dbReference>
<dbReference type="STRING" id="283909.R7VEL5"/>
<dbReference type="OMA" id="MRMMSVC"/>
<comment type="subcellular location">
    <subcellularLocation>
        <location evidence="1">Cytoplasm</location>
        <location evidence="1">Cytoskeleton</location>
    </subcellularLocation>
</comment>
<dbReference type="GO" id="GO:0051011">
    <property type="term" value="F:microtubule minus-end binding"/>
    <property type="evidence" value="ECO:0007669"/>
    <property type="project" value="TreeGrafter"/>
</dbReference>
<dbReference type="Pfam" id="PF04130">
    <property type="entry name" value="GCP_C_terminal"/>
    <property type="match status" value="1"/>
</dbReference>
<dbReference type="Proteomes" id="UP000014760">
    <property type="component" value="Unassembled WGS sequence"/>
</dbReference>
<evidence type="ECO:0000256" key="6">
    <source>
        <dbReference type="SAM" id="MobiDB-lite"/>
    </source>
</evidence>
<dbReference type="OrthoDB" id="5860513at2759"/>
<dbReference type="HOGENOM" id="CLU_003736_5_0_1"/>
<dbReference type="AlphaFoldDB" id="R7VEL5"/>
<dbReference type="Gene3D" id="1.20.120.1900">
    <property type="entry name" value="Gamma-tubulin complex, C-terminal domain"/>
    <property type="match status" value="1"/>
</dbReference>
<reference evidence="11" key="1">
    <citation type="submission" date="2012-12" db="EMBL/GenBank/DDBJ databases">
        <authorList>
            <person name="Hellsten U."/>
            <person name="Grimwood J."/>
            <person name="Chapman J.A."/>
            <person name="Shapiro H."/>
            <person name="Aerts A."/>
            <person name="Otillar R.P."/>
            <person name="Terry A.Y."/>
            <person name="Boore J.L."/>
            <person name="Simakov O."/>
            <person name="Marletaz F."/>
            <person name="Cho S.-J."/>
            <person name="Edsinger-Gonzales E."/>
            <person name="Havlak P."/>
            <person name="Kuo D.-H."/>
            <person name="Larsson T."/>
            <person name="Lv J."/>
            <person name="Arendt D."/>
            <person name="Savage R."/>
            <person name="Osoegawa K."/>
            <person name="de Jong P."/>
            <person name="Lindberg D.R."/>
            <person name="Seaver E.C."/>
            <person name="Weisblat D.A."/>
            <person name="Putnam N.H."/>
            <person name="Grigoriev I.V."/>
            <person name="Rokhsar D.S."/>
        </authorList>
    </citation>
    <scope>NUCLEOTIDE SEQUENCE</scope>
    <source>
        <strain evidence="11">I ESC-2004</strain>
    </source>
</reference>
<name>R7VEL5_CAPTE</name>
<feature type="compositionally biased region" description="Polar residues" evidence="6">
    <location>
        <begin position="162"/>
        <end position="172"/>
    </location>
</feature>
<feature type="domain" description="Gamma tubulin complex component protein N-terminal" evidence="8">
    <location>
        <begin position="231"/>
        <end position="541"/>
    </location>
</feature>
<sequence length="895" mass="101919">MSHTNASESPHTLLHKLCGQITGLKDDDISPLYQFALTTVSSSIASSETDEFVLSEKIKKKLARQGREKDAAGFSEILRKLQSNSALQDRTSILCLLLRLADDKSLRQGSKQKVTFNQGLLSLPSSTPHPAGKPRWGATPSSFNSTTDRSAASSGISSIHGTLSSTEPTPQSFAPGFTPAPRKQKGLFRTPGAPVRETTSKDVSSVKGSLGLSSIITQPKNLDEIPESVLLRDMVFIFQGIEGKLIHLDPDRDAFVIDSKVHVRKSTRTFVTKLGECGWLHNKVKKFTNSHNKDRSIGLVAQSFLSALQQELTDYYRLIAVLESQLHQEEVGGHPTLSLRQLVVWTCEPLVRIKALAAMVDVCQGKRGGGLASAIHSYLQHGDPSIQALVKHTLTLVVQPIFSTITRWIYDGELEDAYHEFFVASNPVVKDDRLWHDKYTVRKAMIPSFISPDQANKILLTGKSINFLRQVCKDRTTIRNRDAIKNAETTQGEQERSLRIISVNLISVESIFMQDMLAFPKMIDTVYKETSQHLLEVLHNKYKFMEHLKAMRRYLLLGQGDFIRHLMDLLEDNLARPAASLFMHNLTEILESAIRATNAQFDDSDILKRLDVRLLEVSPEDTGWDVFSLDYHVDGPIRTVFTPECMNIYLRVFNFLWRAKRMEYILAAVFKEQLNNARLLRNMPELCMVLHQGHLICNEMFHFVQQVQYYLNFEVLECAWDELLQKVTEATDLDHIISAHQEFLDNINTRSLLDTQSSKILTQLRTIFDLIIKFEKIQEGLYLAATDELEARERYQKNLKRQEEMGEWGVTGDEEEEEEQRKQEFINAFIPTTRSQLRLLAESYQNMVQQFLVMLMGIPDINLRFLSVRLDFNEHYKAKEPKLRLSLGRKVKPQA</sequence>
<dbReference type="FunCoup" id="R7VEL5">
    <property type="interactions" value="1624"/>
</dbReference>